<dbReference type="InterPro" id="IPR027944">
    <property type="entry name" value="SEO_C"/>
</dbReference>
<gene>
    <name evidence="3" type="ORF">CEY00_Acc03365</name>
</gene>
<dbReference type="STRING" id="1590841.A0A2R6REW2"/>
<dbReference type="GO" id="GO:0010088">
    <property type="term" value="P:phloem development"/>
    <property type="evidence" value="ECO:0007669"/>
    <property type="project" value="InterPro"/>
</dbReference>
<evidence type="ECO:0000313" key="3">
    <source>
        <dbReference type="EMBL" id="PSS28552.1"/>
    </source>
</evidence>
<dbReference type="PANTHER" id="PTHR33232:SF11">
    <property type="entry name" value="PROTEIN SIEVE ELEMENT OCCLUSION C"/>
    <property type="match status" value="1"/>
</dbReference>
<dbReference type="InterPro" id="IPR039299">
    <property type="entry name" value="SEOA"/>
</dbReference>
<feature type="domain" description="Sieve element occlusion N-terminal" evidence="1">
    <location>
        <begin position="74"/>
        <end position="307"/>
    </location>
</feature>
<dbReference type="PANTHER" id="PTHR33232">
    <property type="entry name" value="PROTEIN SIEVE ELEMENT OCCLUSION B-LIKE"/>
    <property type="match status" value="1"/>
</dbReference>
<reference evidence="3 4" key="1">
    <citation type="submission" date="2017-07" db="EMBL/GenBank/DDBJ databases">
        <title>An improved, manually edited Actinidia chinensis var. chinensis (kiwifruit) genome highlights the challenges associated with draft genomes and gene prediction in plants.</title>
        <authorList>
            <person name="Pilkington S."/>
            <person name="Crowhurst R."/>
            <person name="Hilario E."/>
            <person name="Nardozza S."/>
            <person name="Fraser L."/>
            <person name="Peng Y."/>
            <person name="Gunaseelan K."/>
            <person name="Simpson R."/>
            <person name="Tahir J."/>
            <person name="Deroles S."/>
            <person name="Templeton K."/>
            <person name="Luo Z."/>
            <person name="Davy M."/>
            <person name="Cheng C."/>
            <person name="Mcneilage M."/>
            <person name="Scaglione D."/>
            <person name="Liu Y."/>
            <person name="Zhang Q."/>
            <person name="Datson P."/>
            <person name="De Silva N."/>
            <person name="Gardiner S."/>
            <person name="Bassett H."/>
            <person name="Chagne D."/>
            <person name="Mccallum J."/>
            <person name="Dzierzon H."/>
            <person name="Deng C."/>
            <person name="Wang Y.-Y."/>
            <person name="Barron N."/>
            <person name="Manako K."/>
            <person name="Bowen J."/>
            <person name="Foster T."/>
            <person name="Erridge Z."/>
            <person name="Tiffin H."/>
            <person name="Waite C."/>
            <person name="Davies K."/>
            <person name="Grierson E."/>
            <person name="Laing W."/>
            <person name="Kirk R."/>
            <person name="Chen X."/>
            <person name="Wood M."/>
            <person name="Montefiori M."/>
            <person name="Brummell D."/>
            <person name="Schwinn K."/>
            <person name="Catanach A."/>
            <person name="Fullerton C."/>
            <person name="Li D."/>
            <person name="Meiyalaghan S."/>
            <person name="Nieuwenhuizen N."/>
            <person name="Read N."/>
            <person name="Prakash R."/>
            <person name="Hunter D."/>
            <person name="Zhang H."/>
            <person name="Mckenzie M."/>
            <person name="Knabel M."/>
            <person name="Harris A."/>
            <person name="Allan A."/>
            <person name="Chen A."/>
            <person name="Janssen B."/>
            <person name="Plunkett B."/>
            <person name="Dwamena C."/>
            <person name="Voogd C."/>
            <person name="Leif D."/>
            <person name="Lafferty D."/>
            <person name="Souleyre E."/>
            <person name="Varkonyi-Gasic E."/>
            <person name="Gambi F."/>
            <person name="Hanley J."/>
            <person name="Yao J.-L."/>
            <person name="Cheung J."/>
            <person name="David K."/>
            <person name="Warren B."/>
            <person name="Marsh K."/>
            <person name="Snowden K."/>
            <person name="Lin-Wang K."/>
            <person name="Brian L."/>
            <person name="Martinez-Sanchez M."/>
            <person name="Wang M."/>
            <person name="Ileperuma N."/>
            <person name="Macnee N."/>
            <person name="Campin R."/>
            <person name="Mcatee P."/>
            <person name="Drummond R."/>
            <person name="Espley R."/>
            <person name="Ireland H."/>
            <person name="Wu R."/>
            <person name="Atkinson R."/>
            <person name="Karunairetnam S."/>
            <person name="Bulley S."/>
            <person name="Chunkath S."/>
            <person name="Hanley Z."/>
            <person name="Storey R."/>
            <person name="Thrimawithana A."/>
            <person name="Thomson S."/>
            <person name="David C."/>
            <person name="Testolin R."/>
        </authorList>
    </citation>
    <scope>NUCLEOTIDE SEQUENCE [LARGE SCALE GENOMIC DNA]</scope>
    <source>
        <strain evidence="4">cv. Red5</strain>
        <tissue evidence="3">Young leaf</tissue>
    </source>
</reference>
<dbReference type="Pfam" id="PF14576">
    <property type="entry name" value="SEO_N"/>
    <property type="match status" value="1"/>
</dbReference>
<feature type="domain" description="Sieve element occlusion C-terminal" evidence="2">
    <location>
        <begin position="488"/>
        <end position="717"/>
    </location>
</feature>
<reference evidence="4" key="2">
    <citation type="journal article" date="2018" name="BMC Genomics">
        <title>A manually annotated Actinidia chinensis var. chinensis (kiwifruit) genome highlights the challenges associated with draft genomes and gene prediction in plants.</title>
        <authorList>
            <person name="Pilkington S.M."/>
            <person name="Crowhurst R."/>
            <person name="Hilario E."/>
            <person name="Nardozza S."/>
            <person name="Fraser L."/>
            <person name="Peng Y."/>
            <person name="Gunaseelan K."/>
            <person name="Simpson R."/>
            <person name="Tahir J."/>
            <person name="Deroles S.C."/>
            <person name="Templeton K."/>
            <person name="Luo Z."/>
            <person name="Davy M."/>
            <person name="Cheng C."/>
            <person name="McNeilage M."/>
            <person name="Scaglione D."/>
            <person name="Liu Y."/>
            <person name="Zhang Q."/>
            <person name="Datson P."/>
            <person name="De Silva N."/>
            <person name="Gardiner S.E."/>
            <person name="Bassett H."/>
            <person name="Chagne D."/>
            <person name="McCallum J."/>
            <person name="Dzierzon H."/>
            <person name="Deng C."/>
            <person name="Wang Y.Y."/>
            <person name="Barron L."/>
            <person name="Manako K."/>
            <person name="Bowen J."/>
            <person name="Foster T.M."/>
            <person name="Erridge Z.A."/>
            <person name="Tiffin H."/>
            <person name="Waite C.N."/>
            <person name="Davies K.M."/>
            <person name="Grierson E.P."/>
            <person name="Laing W.A."/>
            <person name="Kirk R."/>
            <person name="Chen X."/>
            <person name="Wood M."/>
            <person name="Montefiori M."/>
            <person name="Brummell D.A."/>
            <person name="Schwinn K.E."/>
            <person name="Catanach A."/>
            <person name="Fullerton C."/>
            <person name="Li D."/>
            <person name="Meiyalaghan S."/>
            <person name="Nieuwenhuizen N."/>
            <person name="Read N."/>
            <person name="Prakash R."/>
            <person name="Hunter D."/>
            <person name="Zhang H."/>
            <person name="McKenzie M."/>
            <person name="Knabel M."/>
            <person name="Harris A."/>
            <person name="Allan A.C."/>
            <person name="Gleave A."/>
            <person name="Chen A."/>
            <person name="Janssen B.J."/>
            <person name="Plunkett B."/>
            <person name="Ampomah-Dwamena C."/>
            <person name="Voogd C."/>
            <person name="Leif D."/>
            <person name="Lafferty D."/>
            <person name="Souleyre E.J.F."/>
            <person name="Varkonyi-Gasic E."/>
            <person name="Gambi F."/>
            <person name="Hanley J."/>
            <person name="Yao J.L."/>
            <person name="Cheung J."/>
            <person name="David K.M."/>
            <person name="Warren B."/>
            <person name="Marsh K."/>
            <person name="Snowden K.C."/>
            <person name="Lin-Wang K."/>
            <person name="Brian L."/>
            <person name="Martinez-Sanchez M."/>
            <person name="Wang M."/>
            <person name="Ileperuma N."/>
            <person name="Macnee N."/>
            <person name="Campin R."/>
            <person name="McAtee P."/>
            <person name="Drummond R.S.M."/>
            <person name="Espley R.V."/>
            <person name="Ireland H.S."/>
            <person name="Wu R."/>
            <person name="Atkinson R.G."/>
            <person name="Karunairetnam S."/>
            <person name="Bulley S."/>
            <person name="Chunkath S."/>
            <person name="Hanley Z."/>
            <person name="Storey R."/>
            <person name="Thrimawithana A.H."/>
            <person name="Thomson S."/>
            <person name="David C."/>
            <person name="Testolin R."/>
            <person name="Huang H."/>
            <person name="Hellens R.P."/>
            <person name="Schaffer R.J."/>
        </authorList>
    </citation>
    <scope>NUCLEOTIDE SEQUENCE [LARGE SCALE GENOMIC DNA]</scope>
    <source>
        <strain evidence="4">cv. Red5</strain>
    </source>
</reference>
<dbReference type="Proteomes" id="UP000241394">
    <property type="component" value="Chromosome LG6"/>
</dbReference>
<dbReference type="Pfam" id="PF14577">
    <property type="entry name" value="SEO_C"/>
    <property type="match status" value="1"/>
</dbReference>
<name>A0A2R6REW2_ACTCC</name>
<evidence type="ECO:0000259" key="2">
    <source>
        <dbReference type="Pfam" id="PF14577"/>
    </source>
</evidence>
<dbReference type="Gramene" id="PSS28552">
    <property type="protein sequence ID" value="PSS28552"/>
    <property type="gene ID" value="CEY00_Acc03365"/>
</dbReference>
<dbReference type="EMBL" id="NKQK01000006">
    <property type="protein sequence ID" value="PSS28552.1"/>
    <property type="molecule type" value="Genomic_DNA"/>
</dbReference>
<dbReference type="InterPro" id="IPR027942">
    <property type="entry name" value="SEO_N"/>
</dbReference>
<accession>A0A2R6REW2</accession>
<proteinExistence type="predicted"/>
<sequence>MTLFAASTATVLREREREENVICLSKVGDSVFSYIAKEHYNEVISLHMLVLFSAMNNLRSVNHPWGYSSSSSTEEDFLIKQIVLTHDPDGRHLDSELMLRALENIMSYATITQVSDQHGSASAKSDLSSIKTVGSEESLGHTIHKLSSEILCNCSVGGNTHAKTMNLFDMLCHYRWDAKAVLVLSAFSTSYGEFWLVMKLYPSNPLAASIALLKQFPNDLSLLKARFKALTMLVKTIIDVTKCIIKFEGLPVHCVLIDDEAIVASKSQIYMATYWVIRSALICSSHIRDLIAMKNVQAFKYRNHCIMGTLKLETKMHNKLLNLFKENRTDNQEVLEMLFALKDDLPLKDCSSQAKLGVSELKNNVVILLITRAELLPIEVLLLLVQQIFDRAKLDRSYEIVWVPIASSDTWTCAEEESFDFLSNSLPWFSIRQPWLLSSIVVKFIKQEWNFNEDPLMVVLDKQGMVTNSNAVDMTLIWGARAYPFSTSRENELWEEQTWNLQLLIDEIDPKVAKWVEEDQNLCIYGGNDLDWLREFTAKMREILSSGLQLKMVYVGKKNQSENIRKTLRVMGEEKLTGSLTLMKINFFWLRLESMRRSKFRLGHTDDKDQILKQLSGLLDTNESEKGWVIMGRGCSTDSVSLQGREVMECLDLLPVWGEKVTMLGLVGAIRTAIEPALIAEPCHHSNIVPFVEGLKDTLFCEKCKRPVEKFVVYKCDGTA</sequence>
<evidence type="ECO:0000259" key="1">
    <source>
        <dbReference type="Pfam" id="PF14576"/>
    </source>
</evidence>
<dbReference type="InParanoid" id="A0A2R6REW2"/>
<dbReference type="AlphaFoldDB" id="A0A2R6REW2"/>
<organism evidence="3 4">
    <name type="scientific">Actinidia chinensis var. chinensis</name>
    <name type="common">Chinese soft-hair kiwi</name>
    <dbReference type="NCBI Taxonomy" id="1590841"/>
    <lineage>
        <taxon>Eukaryota</taxon>
        <taxon>Viridiplantae</taxon>
        <taxon>Streptophyta</taxon>
        <taxon>Embryophyta</taxon>
        <taxon>Tracheophyta</taxon>
        <taxon>Spermatophyta</taxon>
        <taxon>Magnoliopsida</taxon>
        <taxon>eudicotyledons</taxon>
        <taxon>Gunneridae</taxon>
        <taxon>Pentapetalae</taxon>
        <taxon>asterids</taxon>
        <taxon>Ericales</taxon>
        <taxon>Actinidiaceae</taxon>
        <taxon>Actinidia</taxon>
    </lineage>
</organism>
<evidence type="ECO:0000313" key="4">
    <source>
        <dbReference type="Proteomes" id="UP000241394"/>
    </source>
</evidence>
<protein>
    <submittedName>
        <fullName evidence="3">Protein SIEVE ELEMENT OCCLUSION C like</fullName>
    </submittedName>
</protein>
<keyword evidence="4" id="KW-1185">Reference proteome</keyword>
<comment type="caution">
    <text evidence="3">The sequence shown here is derived from an EMBL/GenBank/DDBJ whole genome shotgun (WGS) entry which is preliminary data.</text>
</comment>
<dbReference type="OrthoDB" id="1670392at2759"/>